<dbReference type="RefSeq" id="WP_345565107.1">
    <property type="nucleotide sequence ID" value="NZ_BAAAZX010000011.1"/>
</dbReference>
<comment type="caution">
    <text evidence="2">The sequence shown here is derived from an EMBL/GenBank/DDBJ whole genome shotgun (WGS) entry which is preliminary data.</text>
</comment>
<accession>A0ABP7RLE7</accession>
<keyword evidence="3" id="KW-1185">Reference proteome</keyword>
<reference evidence="3" key="1">
    <citation type="journal article" date="2019" name="Int. J. Syst. Evol. Microbiol.">
        <title>The Global Catalogue of Microorganisms (GCM) 10K type strain sequencing project: providing services to taxonomists for standard genome sequencing and annotation.</title>
        <authorList>
            <consortium name="The Broad Institute Genomics Platform"/>
            <consortium name="The Broad Institute Genome Sequencing Center for Infectious Disease"/>
            <person name="Wu L."/>
            <person name="Ma J."/>
        </authorList>
    </citation>
    <scope>NUCLEOTIDE SEQUENCE [LARGE SCALE GENOMIC DNA]</scope>
    <source>
        <strain evidence="3">JCM 16924</strain>
    </source>
</reference>
<protein>
    <submittedName>
        <fullName evidence="2">Uncharacterized protein</fullName>
    </submittedName>
</protein>
<evidence type="ECO:0000256" key="1">
    <source>
        <dbReference type="SAM" id="MobiDB-lite"/>
    </source>
</evidence>
<feature type="region of interest" description="Disordered" evidence="1">
    <location>
        <begin position="91"/>
        <end position="113"/>
    </location>
</feature>
<evidence type="ECO:0000313" key="3">
    <source>
        <dbReference type="Proteomes" id="UP001500456"/>
    </source>
</evidence>
<organism evidence="2 3">
    <name type="scientific">Streptomyces plumbiresistens</name>
    <dbReference type="NCBI Taxonomy" id="511811"/>
    <lineage>
        <taxon>Bacteria</taxon>
        <taxon>Bacillati</taxon>
        <taxon>Actinomycetota</taxon>
        <taxon>Actinomycetes</taxon>
        <taxon>Kitasatosporales</taxon>
        <taxon>Streptomycetaceae</taxon>
        <taxon>Streptomyces</taxon>
    </lineage>
</organism>
<name>A0ABP7RLE7_9ACTN</name>
<sequence>MTTPRTQLTVTLSGGSATDAQQVVRALESAFGSPDRLPTDENATVHTATFAVGGAGHPQESVGHLSAPVTVTVQGTPEAVDKASETLADAFSAHDQGTASGDQEQERQLLLTP</sequence>
<dbReference type="EMBL" id="BAAAZX010000011">
    <property type="protein sequence ID" value="GAA3999099.1"/>
    <property type="molecule type" value="Genomic_DNA"/>
</dbReference>
<gene>
    <name evidence="2" type="ORF">GCM10022232_40760</name>
</gene>
<dbReference type="Proteomes" id="UP001500456">
    <property type="component" value="Unassembled WGS sequence"/>
</dbReference>
<proteinExistence type="predicted"/>
<evidence type="ECO:0000313" key="2">
    <source>
        <dbReference type="EMBL" id="GAA3999099.1"/>
    </source>
</evidence>